<name>D2HB25_AILME</name>
<dbReference type="PANTHER" id="PTHR28604">
    <property type="match status" value="1"/>
</dbReference>
<dbReference type="PANTHER" id="PTHR28604:SF2">
    <property type="entry name" value="RIKEN CDNA 2610028H24 GENE"/>
    <property type="match status" value="1"/>
</dbReference>
<gene>
    <name evidence="3" type="ORF">PANDA_007690</name>
</gene>
<dbReference type="Pfam" id="PF15248">
    <property type="entry name" value="DUF4587"/>
    <property type="match status" value="1"/>
</dbReference>
<dbReference type="InParanoid" id="D2HB25"/>
<evidence type="ECO:0000256" key="1">
    <source>
        <dbReference type="SAM" id="MobiDB-lite"/>
    </source>
</evidence>
<protein>
    <recommendedName>
        <fullName evidence="2">DUF4587 domain-containing protein</fullName>
    </recommendedName>
</protein>
<reference evidence="3" key="1">
    <citation type="journal article" date="2010" name="Nature">
        <title>The sequence and de novo assembly of the giant panda genome.</title>
        <authorList>
            <person name="Li R."/>
            <person name="Fan W."/>
            <person name="Tian G."/>
            <person name="Zhu H."/>
            <person name="He L."/>
            <person name="Cai J."/>
            <person name="Huang Q."/>
            <person name="Cai Q."/>
            <person name="Li B."/>
            <person name="Bai Y."/>
            <person name="Zhang Z."/>
            <person name="Zhang Y."/>
            <person name="Wang W."/>
            <person name="Li J."/>
            <person name="Wei F."/>
            <person name="Li H."/>
            <person name="Jian M."/>
            <person name="Li J."/>
            <person name="Zhang Z."/>
            <person name="Nielsen R."/>
            <person name="Li D."/>
            <person name="Gu W."/>
            <person name="Yang Z."/>
            <person name="Xuan Z."/>
            <person name="Ryder O.A."/>
            <person name="Leung F.C."/>
            <person name="Zhou Y."/>
            <person name="Cao J."/>
            <person name="Sun X."/>
            <person name="Fu Y."/>
            <person name="Fang X."/>
            <person name="Guo X."/>
            <person name="Wang B."/>
            <person name="Hou R."/>
            <person name="Shen F."/>
            <person name="Mu B."/>
            <person name="Ni P."/>
            <person name="Lin R."/>
            <person name="Qian W."/>
            <person name="Wang G."/>
            <person name="Yu C."/>
            <person name="Nie W."/>
            <person name="Wang J."/>
            <person name="Wu Z."/>
            <person name="Liang H."/>
            <person name="Min J."/>
            <person name="Wu Q."/>
            <person name="Cheng S."/>
            <person name="Ruan J."/>
            <person name="Wang M."/>
            <person name="Shi Z."/>
            <person name="Wen M."/>
            <person name="Liu B."/>
            <person name="Ren X."/>
            <person name="Zheng H."/>
            <person name="Dong D."/>
            <person name="Cook K."/>
            <person name="Shan G."/>
            <person name="Zhang H."/>
            <person name="Kosiol C."/>
            <person name="Xie X."/>
            <person name="Lu Z."/>
            <person name="Zheng H."/>
            <person name="Li Y."/>
            <person name="Steiner C.C."/>
            <person name="Lam T.T."/>
            <person name="Lin S."/>
            <person name="Zhang Q."/>
            <person name="Li G."/>
            <person name="Tian J."/>
            <person name="Gong T."/>
            <person name="Liu H."/>
            <person name="Zhang D."/>
            <person name="Fang L."/>
            <person name="Ye C."/>
            <person name="Zhang J."/>
            <person name="Hu W."/>
            <person name="Xu A."/>
            <person name="Ren Y."/>
            <person name="Zhang G."/>
            <person name="Bruford M.W."/>
            <person name="Li Q."/>
            <person name="Ma L."/>
            <person name="Guo Y."/>
            <person name="An N."/>
            <person name="Hu Y."/>
            <person name="Zheng Y."/>
            <person name="Shi Y."/>
            <person name="Li Z."/>
            <person name="Liu Q."/>
            <person name="Chen Y."/>
            <person name="Zhao J."/>
            <person name="Qu N."/>
            <person name="Zhao S."/>
            <person name="Tian F."/>
            <person name="Wang X."/>
            <person name="Wang H."/>
            <person name="Xu L."/>
            <person name="Liu X."/>
            <person name="Vinar T."/>
            <person name="Wang Y."/>
            <person name="Lam T.W."/>
            <person name="Yiu S.M."/>
            <person name="Liu S."/>
            <person name="Zhang H."/>
            <person name="Li D."/>
            <person name="Huang Y."/>
            <person name="Wang X."/>
            <person name="Yang G."/>
            <person name="Jiang Z."/>
            <person name="Wang J."/>
            <person name="Qin N."/>
            <person name="Li L."/>
            <person name="Li J."/>
            <person name="Bolund L."/>
            <person name="Kristiansen K."/>
            <person name="Wong G.K."/>
            <person name="Olson M."/>
            <person name="Zhang X."/>
            <person name="Li S."/>
            <person name="Yang H."/>
            <person name="Wang J."/>
            <person name="Wang J."/>
        </authorList>
    </citation>
    <scope>NUCLEOTIDE SEQUENCE [LARGE SCALE GENOMIC DNA]</scope>
</reference>
<feature type="non-terminal residue" evidence="3">
    <location>
        <position position="61"/>
    </location>
</feature>
<dbReference type="HOGENOM" id="CLU_2984090_0_0_1"/>
<organism evidence="3">
    <name type="scientific">Ailuropoda melanoleuca</name>
    <name type="common">Giant panda</name>
    <dbReference type="NCBI Taxonomy" id="9646"/>
    <lineage>
        <taxon>Eukaryota</taxon>
        <taxon>Metazoa</taxon>
        <taxon>Chordata</taxon>
        <taxon>Craniata</taxon>
        <taxon>Vertebrata</taxon>
        <taxon>Euteleostomi</taxon>
        <taxon>Mammalia</taxon>
        <taxon>Eutheria</taxon>
        <taxon>Laurasiatheria</taxon>
        <taxon>Carnivora</taxon>
        <taxon>Caniformia</taxon>
        <taxon>Ursidae</taxon>
        <taxon>Ailuropoda</taxon>
    </lineage>
</organism>
<dbReference type="InterPro" id="IPR027904">
    <property type="entry name" value="DUF4587"/>
</dbReference>
<dbReference type="InterPro" id="IPR038915">
    <property type="entry name" value="PRR29-like"/>
</dbReference>
<dbReference type="EMBL" id="GL192647">
    <property type="protein sequence ID" value="EFB16766.1"/>
    <property type="molecule type" value="Genomic_DNA"/>
</dbReference>
<feature type="region of interest" description="Disordered" evidence="1">
    <location>
        <begin position="35"/>
        <end position="61"/>
    </location>
</feature>
<feature type="non-terminal residue" evidence="3">
    <location>
        <position position="1"/>
    </location>
</feature>
<feature type="compositionally biased region" description="Basic residues" evidence="1">
    <location>
        <begin position="47"/>
        <end position="61"/>
    </location>
</feature>
<evidence type="ECO:0000313" key="3">
    <source>
        <dbReference type="EMBL" id="EFB16766.1"/>
    </source>
</evidence>
<proteinExistence type="predicted"/>
<feature type="domain" description="DUF4587" evidence="2">
    <location>
        <begin position="2"/>
        <end position="61"/>
    </location>
</feature>
<sequence>ADVVEMMLVQNAQMYQILMHNLMLRALPSSAFLPSGASQAAPLHPTPQRRKPPSVHHHHHY</sequence>
<accession>D2HB25</accession>
<evidence type="ECO:0000259" key="2">
    <source>
        <dbReference type="Pfam" id="PF15248"/>
    </source>
</evidence>
<dbReference type="AlphaFoldDB" id="D2HB25"/>